<dbReference type="Pfam" id="PF10740">
    <property type="entry name" value="DUF2529"/>
    <property type="match status" value="1"/>
</dbReference>
<dbReference type="Gene3D" id="3.40.50.10490">
    <property type="entry name" value="Glucose-6-phosphate isomerase like protein, domain 1"/>
    <property type="match status" value="1"/>
</dbReference>
<dbReference type="AlphaFoldDB" id="A0A1G8M091"/>
<reference evidence="2 3" key="1">
    <citation type="submission" date="2016-10" db="EMBL/GenBank/DDBJ databases">
        <authorList>
            <person name="de Groot N.N."/>
        </authorList>
    </citation>
    <scope>NUCLEOTIDE SEQUENCE [LARGE SCALE GENOMIC DNA]</scope>
    <source>
        <strain evidence="3">P4B,CCM 7963,CECT 7998,DSM 25260,IBRC-M 10614,KCTC 13821</strain>
    </source>
</reference>
<feature type="domain" description="DUF2529" evidence="1">
    <location>
        <begin position="1"/>
        <end position="169"/>
    </location>
</feature>
<dbReference type="STRING" id="930129.SAMN05216352_109158"/>
<proteinExistence type="predicted"/>
<evidence type="ECO:0000313" key="2">
    <source>
        <dbReference type="EMBL" id="SDI61346.1"/>
    </source>
</evidence>
<evidence type="ECO:0000313" key="3">
    <source>
        <dbReference type="Proteomes" id="UP000199017"/>
    </source>
</evidence>
<keyword evidence="3" id="KW-1185">Reference proteome</keyword>
<sequence>MKIFATQLQGVFQRILDQEEEAIENGARLAAQGPAGTGRLLIYATPSMRGNAVNLTYHPDAPPQTIQVIDTKEFKPESVDRAIVLAEKEEAAYLHSIIELLQSADVPVVVIAPFTEEEARMTLEPTDVWIHTHVRGGIVPDEHGSRIGYPSVLSTLFTGQLLYLNIKELFDELE</sequence>
<name>A0A1G8M091_9BACI</name>
<dbReference type="Proteomes" id="UP000199017">
    <property type="component" value="Unassembled WGS sequence"/>
</dbReference>
<dbReference type="RefSeq" id="WP_091586540.1">
    <property type="nucleotide sequence ID" value="NZ_FNDU01000009.1"/>
</dbReference>
<dbReference type="EMBL" id="FNDU01000009">
    <property type="protein sequence ID" value="SDI61346.1"/>
    <property type="molecule type" value="Genomic_DNA"/>
</dbReference>
<organism evidence="2 3">
    <name type="scientific">Alteribacillus bidgolensis</name>
    <dbReference type="NCBI Taxonomy" id="930129"/>
    <lineage>
        <taxon>Bacteria</taxon>
        <taxon>Bacillati</taxon>
        <taxon>Bacillota</taxon>
        <taxon>Bacilli</taxon>
        <taxon>Bacillales</taxon>
        <taxon>Bacillaceae</taxon>
        <taxon>Alteribacillus</taxon>
    </lineage>
</organism>
<protein>
    <recommendedName>
        <fullName evidence="1">DUF2529 domain-containing protein</fullName>
    </recommendedName>
</protein>
<accession>A0A1G8M091</accession>
<gene>
    <name evidence="2" type="ORF">SAMN05216352_109158</name>
</gene>
<dbReference type="InterPro" id="IPR019676">
    <property type="entry name" value="DUF2529"/>
</dbReference>
<evidence type="ECO:0000259" key="1">
    <source>
        <dbReference type="Pfam" id="PF10740"/>
    </source>
</evidence>